<dbReference type="GO" id="GO:0090314">
    <property type="term" value="P:positive regulation of protein targeting to membrane"/>
    <property type="evidence" value="ECO:0007669"/>
    <property type="project" value="Ensembl"/>
</dbReference>
<evidence type="ECO:0000256" key="11">
    <source>
        <dbReference type="RuleBase" id="RU000304"/>
    </source>
</evidence>
<dbReference type="GO" id="GO:0045956">
    <property type="term" value="P:positive regulation of calcium ion-dependent exocytosis"/>
    <property type="evidence" value="ECO:0007669"/>
    <property type="project" value="Ensembl"/>
</dbReference>
<organism evidence="13 14">
    <name type="scientific">Panthera tigris altaica</name>
    <name type="common">Siberian tiger</name>
    <dbReference type="NCBI Taxonomy" id="74533"/>
    <lineage>
        <taxon>Eukaryota</taxon>
        <taxon>Metazoa</taxon>
        <taxon>Chordata</taxon>
        <taxon>Craniata</taxon>
        <taxon>Vertebrata</taxon>
        <taxon>Euteleostomi</taxon>
        <taxon>Mammalia</taxon>
        <taxon>Eutheria</taxon>
        <taxon>Laurasiatheria</taxon>
        <taxon>Carnivora</taxon>
        <taxon>Feliformia</taxon>
        <taxon>Felidae</taxon>
        <taxon>Pantherinae</taxon>
        <taxon>Panthera</taxon>
    </lineage>
</organism>
<dbReference type="GO" id="GO:0051966">
    <property type="term" value="P:regulation of synaptic transmission, glutamatergic"/>
    <property type="evidence" value="ECO:0007669"/>
    <property type="project" value="Ensembl"/>
</dbReference>
<dbReference type="GO" id="GO:0035255">
    <property type="term" value="F:ionotropic glutamate receptor binding"/>
    <property type="evidence" value="ECO:0007669"/>
    <property type="project" value="Ensembl"/>
</dbReference>
<dbReference type="Gene3D" id="3.30.200.20">
    <property type="entry name" value="Phosphorylase Kinase, domain 1"/>
    <property type="match status" value="1"/>
</dbReference>
<dbReference type="CDD" id="cd07839">
    <property type="entry name" value="STKc_CDK5"/>
    <property type="match status" value="1"/>
</dbReference>
<dbReference type="PANTHER" id="PTHR24056">
    <property type="entry name" value="CELL DIVISION PROTEIN KINASE"/>
    <property type="match status" value="1"/>
</dbReference>
<dbReference type="GO" id="GO:0007416">
    <property type="term" value="P:synapse assembly"/>
    <property type="evidence" value="ECO:0007669"/>
    <property type="project" value="Ensembl"/>
</dbReference>
<dbReference type="AlphaFoldDB" id="A0A8C9JVG3"/>
<dbReference type="GO" id="GO:0030517">
    <property type="term" value="P:negative regulation of axon extension"/>
    <property type="evidence" value="ECO:0007669"/>
    <property type="project" value="Ensembl"/>
</dbReference>
<dbReference type="GO" id="GO:0048709">
    <property type="term" value="P:oligodendrocyte differentiation"/>
    <property type="evidence" value="ECO:0007669"/>
    <property type="project" value="Ensembl"/>
</dbReference>
<dbReference type="GO" id="GO:0070509">
    <property type="term" value="P:calcium ion import"/>
    <property type="evidence" value="ECO:0007669"/>
    <property type="project" value="Ensembl"/>
</dbReference>
<dbReference type="SMART" id="SM00220">
    <property type="entry name" value="S_TKc"/>
    <property type="match status" value="1"/>
</dbReference>
<dbReference type="FunFam" id="3.30.200.20:FF:000144">
    <property type="entry name" value="Cyclin-dependent kinase 5"/>
    <property type="match status" value="1"/>
</dbReference>
<dbReference type="GO" id="GO:0005524">
    <property type="term" value="F:ATP binding"/>
    <property type="evidence" value="ECO:0007669"/>
    <property type="project" value="UniProtKB-UniRule"/>
</dbReference>
<dbReference type="InterPro" id="IPR008271">
    <property type="entry name" value="Ser/Thr_kinase_AS"/>
</dbReference>
<dbReference type="PROSITE" id="PS50011">
    <property type="entry name" value="PROTEIN_KINASE_DOM"/>
    <property type="match status" value="1"/>
</dbReference>
<evidence type="ECO:0000313" key="13">
    <source>
        <dbReference type="Ensembl" id="ENSPTIP00000012830.1"/>
    </source>
</evidence>
<dbReference type="GO" id="GO:0035249">
    <property type="term" value="P:synaptic transmission, glutamatergic"/>
    <property type="evidence" value="ECO:0007669"/>
    <property type="project" value="Ensembl"/>
</dbReference>
<dbReference type="GO" id="GO:0051402">
    <property type="term" value="P:neuron apoptotic process"/>
    <property type="evidence" value="ECO:0007669"/>
    <property type="project" value="Ensembl"/>
</dbReference>
<evidence type="ECO:0000256" key="2">
    <source>
        <dbReference type="ARBA" id="ARBA00022527"/>
    </source>
</evidence>
<dbReference type="SUPFAM" id="SSF56112">
    <property type="entry name" value="Protein kinase-like (PK-like)"/>
    <property type="match status" value="1"/>
</dbReference>
<dbReference type="InterPro" id="IPR000719">
    <property type="entry name" value="Prot_kinase_dom"/>
</dbReference>
<proteinExistence type="inferred from homology"/>
<dbReference type="Pfam" id="PF00069">
    <property type="entry name" value="Pkinase"/>
    <property type="match status" value="2"/>
</dbReference>
<dbReference type="GO" id="GO:0051301">
    <property type="term" value="P:cell division"/>
    <property type="evidence" value="ECO:0007669"/>
    <property type="project" value="UniProtKB-KW"/>
</dbReference>
<dbReference type="GO" id="GO:0031914">
    <property type="term" value="P:negative regulation of synaptic plasticity"/>
    <property type="evidence" value="ECO:0007669"/>
    <property type="project" value="Ensembl"/>
</dbReference>
<dbReference type="GO" id="GO:0021766">
    <property type="term" value="P:hippocampus development"/>
    <property type="evidence" value="ECO:0007669"/>
    <property type="project" value="Ensembl"/>
</dbReference>
<evidence type="ECO:0000256" key="4">
    <source>
        <dbReference type="ARBA" id="ARBA00022679"/>
    </source>
</evidence>
<dbReference type="GO" id="GO:0035418">
    <property type="term" value="P:protein localization to synapse"/>
    <property type="evidence" value="ECO:0007669"/>
    <property type="project" value="Ensembl"/>
</dbReference>
<dbReference type="GeneTree" id="ENSGT00940000160805"/>
<dbReference type="GO" id="GO:0030175">
    <property type="term" value="C:filopodium"/>
    <property type="evidence" value="ECO:0007669"/>
    <property type="project" value="Ensembl"/>
</dbReference>
<dbReference type="GO" id="GO:0014044">
    <property type="term" value="P:Schwann cell development"/>
    <property type="evidence" value="ECO:0007669"/>
    <property type="project" value="Ensembl"/>
</dbReference>
<dbReference type="GO" id="GO:0030424">
    <property type="term" value="C:axon"/>
    <property type="evidence" value="ECO:0007669"/>
    <property type="project" value="Ensembl"/>
</dbReference>
<dbReference type="GO" id="GO:0048148">
    <property type="term" value="P:behavioral response to cocaine"/>
    <property type="evidence" value="ECO:0007669"/>
    <property type="project" value="Ensembl"/>
</dbReference>
<dbReference type="GO" id="GO:0030549">
    <property type="term" value="F:acetylcholine receptor activator activity"/>
    <property type="evidence" value="ECO:0007669"/>
    <property type="project" value="Ensembl"/>
</dbReference>
<evidence type="ECO:0000256" key="5">
    <source>
        <dbReference type="ARBA" id="ARBA00022741"/>
    </source>
</evidence>
<dbReference type="Ensembl" id="ENSPTIT00000016868.1">
    <property type="protein sequence ID" value="ENSPTIP00000012830.1"/>
    <property type="gene ID" value="ENSPTIG00000012765.1"/>
</dbReference>
<evidence type="ECO:0000256" key="6">
    <source>
        <dbReference type="ARBA" id="ARBA00022777"/>
    </source>
</evidence>
<reference evidence="13" key="1">
    <citation type="submission" date="2025-08" db="UniProtKB">
        <authorList>
            <consortium name="Ensembl"/>
        </authorList>
    </citation>
    <scope>IDENTIFICATION</scope>
</reference>
<comment type="similarity">
    <text evidence="1">Belongs to the protein kinase superfamily. CMGC Ser/Thr protein kinase family. CDC2/CDKX subfamily.</text>
</comment>
<dbReference type="GO" id="GO:0061001">
    <property type="term" value="P:regulation of dendritic spine morphogenesis"/>
    <property type="evidence" value="ECO:0007669"/>
    <property type="project" value="Ensembl"/>
</dbReference>
<dbReference type="GO" id="GO:1903076">
    <property type="term" value="P:regulation of protein localization to plasma membrane"/>
    <property type="evidence" value="ECO:0007669"/>
    <property type="project" value="Ensembl"/>
</dbReference>
<dbReference type="GO" id="GO:0021819">
    <property type="term" value="P:layer formation in cerebral cortex"/>
    <property type="evidence" value="ECO:0007669"/>
    <property type="project" value="Ensembl"/>
</dbReference>
<dbReference type="GO" id="GO:0016533">
    <property type="term" value="C:protein kinase 5 complex"/>
    <property type="evidence" value="ECO:0007669"/>
    <property type="project" value="Ensembl"/>
</dbReference>
<dbReference type="GO" id="GO:0048813">
    <property type="term" value="P:dendrite morphogenesis"/>
    <property type="evidence" value="ECO:0007669"/>
    <property type="project" value="Ensembl"/>
</dbReference>
<evidence type="ECO:0000256" key="7">
    <source>
        <dbReference type="ARBA" id="ARBA00022840"/>
    </source>
</evidence>
<dbReference type="GO" id="GO:0005176">
    <property type="term" value="F:ErbB-2 class receptor binding"/>
    <property type="evidence" value="ECO:0007669"/>
    <property type="project" value="Ensembl"/>
</dbReference>
<evidence type="ECO:0000256" key="1">
    <source>
        <dbReference type="ARBA" id="ARBA00006485"/>
    </source>
</evidence>
<evidence type="ECO:0000256" key="3">
    <source>
        <dbReference type="ARBA" id="ARBA00022618"/>
    </source>
</evidence>
<dbReference type="GO" id="GO:0005829">
    <property type="term" value="C:cytosol"/>
    <property type="evidence" value="ECO:0007669"/>
    <property type="project" value="Ensembl"/>
</dbReference>
<accession>A0A8C9JVG3</accession>
<keyword evidence="8" id="KW-0131">Cell cycle</keyword>
<dbReference type="GO" id="GO:0005654">
    <property type="term" value="C:nucleoplasm"/>
    <property type="evidence" value="ECO:0007669"/>
    <property type="project" value="Ensembl"/>
</dbReference>
<dbReference type="GO" id="GO:0021954">
    <property type="term" value="P:central nervous system neuron development"/>
    <property type="evidence" value="ECO:0007669"/>
    <property type="project" value="Ensembl"/>
</dbReference>
<dbReference type="GO" id="GO:0032801">
    <property type="term" value="P:receptor catabolic process"/>
    <property type="evidence" value="ECO:0007669"/>
    <property type="project" value="Ensembl"/>
</dbReference>
<dbReference type="GO" id="GO:0005886">
    <property type="term" value="C:plasma membrane"/>
    <property type="evidence" value="ECO:0007669"/>
    <property type="project" value="Ensembl"/>
</dbReference>
<keyword evidence="3" id="KW-0132">Cell division</keyword>
<dbReference type="GO" id="GO:0021697">
    <property type="term" value="P:cerebellar cortex formation"/>
    <property type="evidence" value="ECO:0007669"/>
    <property type="project" value="Ensembl"/>
</dbReference>
<dbReference type="GO" id="GO:0045892">
    <property type="term" value="P:negative regulation of DNA-templated transcription"/>
    <property type="evidence" value="ECO:0007669"/>
    <property type="project" value="Ensembl"/>
</dbReference>
<evidence type="ECO:0000313" key="14">
    <source>
        <dbReference type="Proteomes" id="UP000675900"/>
    </source>
</evidence>
<evidence type="ECO:0000256" key="10">
    <source>
        <dbReference type="PROSITE-ProRule" id="PRU10141"/>
    </source>
</evidence>
<keyword evidence="6" id="KW-0418">Kinase</keyword>
<dbReference type="FunFam" id="1.10.510.10:FF:000328">
    <property type="entry name" value="Cyclin-dependent kinase 20 isoform 2"/>
    <property type="match status" value="1"/>
</dbReference>
<protein>
    <recommendedName>
        <fullName evidence="9">Cell division protein kinase 5</fullName>
    </recommendedName>
</protein>
<feature type="binding site" evidence="10">
    <location>
        <position position="33"/>
    </location>
    <ligand>
        <name>ATP</name>
        <dbReference type="ChEBI" id="CHEBI:30616"/>
    </ligand>
</feature>
<dbReference type="Proteomes" id="UP000675900">
    <property type="component" value="Unassembled WGS sequence"/>
</dbReference>
<dbReference type="GO" id="GO:0031397">
    <property type="term" value="P:negative regulation of protein ubiquitination"/>
    <property type="evidence" value="ECO:0007669"/>
    <property type="project" value="Ensembl"/>
</dbReference>
<dbReference type="PROSITE" id="PS00107">
    <property type="entry name" value="PROTEIN_KINASE_ATP"/>
    <property type="match status" value="1"/>
</dbReference>
<keyword evidence="7 10" id="KW-0067">ATP-binding</keyword>
<evidence type="ECO:0000259" key="12">
    <source>
        <dbReference type="PROSITE" id="PS50011"/>
    </source>
</evidence>
<dbReference type="PANTHER" id="PTHR24056:SF46">
    <property type="entry name" value="CYCLIN-DEPENDENT KINASE 5"/>
    <property type="match status" value="1"/>
</dbReference>
<dbReference type="InterPro" id="IPR011009">
    <property type="entry name" value="Kinase-like_dom_sf"/>
</dbReference>
<dbReference type="InterPro" id="IPR017441">
    <property type="entry name" value="Protein_kinase_ATP_BS"/>
</dbReference>
<dbReference type="GO" id="GO:0060079">
    <property type="term" value="P:excitatory postsynaptic potential"/>
    <property type="evidence" value="ECO:0007669"/>
    <property type="project" value="Ensembl"/>
</dbReference>
<dbReference type="GO" id="GO:0022038">
    <property type="term" value="P:corpus callosum development"/>
    <property type="evidence" value="ECO:0007669"/>
    <property type="project" value="Ensembl"/>
</dbReference>
<evidence type="ECO:0000256" key="9">
    <source>
        <dbReference type="ARBA" id="ARBA00041295"/>
    </source>
</evidence>
<dbReference type="GO" id="GO:0002039">
    <property type="term" value="F:p53 binding"/>
    <property type="evidence" value="ECO:0007669"/>
    <property type="project" value="Ensembl"/>
</dbReference>
<sequence>MQKYEKLEKIGEGTYGTVFKAKNRETHEIVALKRVRLDDDDEGVPSSALREICLLKELKHKNIVRLHDVLHSDKKLTLVFEFCDQDLKKYFDSCNGDLDPEIVKSFLFQLLKGLGFCHSRNVLHRDLKPQNLLINRNGELKLADFGLARAFGIPVRCYSAEVSWRGGWETGVREGVPSEHLSVSYSRSHTIVSPPYRAPPPQPSKQGGRCGWGLLQVVTLWYRPPDVLFGAKLYSTSIDMWSAGCIFAELANAGRPLFPGNDVDDQLKRIFRLLGTPTEEQWPAMTKLPDYKPYPMYPATTSLVNVVPKLNATGRDLLQNLLKCNPVQRISAEEALQHPYFSDFCPP</sequence>
<dbReference type="GO" id="GO:0004693">
    <property type="term" value="F:cyclin-dependent protein serine/threonine kinase activity"/>
    <property type="evidence" value="ECO:0007669"/>
    <property type="project" value="TreeGrafter"/>
</dbReference>
<name>A0A8C9JVG3_PANTA</name>
<dbReference type="GO" id="GO:0043125">
    <property type="term" value="F:ErbB-3 class receptor binding"/>
    <property type="evidence" value="ECO:0007669"/>
    <property type="project" value="Ensembl"/>
</dbReference>
<dbReference type="GO" id="GO:0007519">
    <property type="term" value="P:skeletal muscle tissue development"/>
    <property type="evidence" value="ECO:0007669"/>
    <property type="project" value="Ensembl"/>
</dbReference>
<dbReference type="FunFam" id="1.10.510.10:FF:000607">
    <property type="entry name" value="Cyclin-dependent-like kinase 5"/>
    <property type="match status" value="1"/>
</dbReference>
<dbReference type="GO" id="GO:0001764">
    <property type="term" value="P:neuron migration"/>
    <property type="evidence" value="ECO:0007669"/>
    <property type="project" value="Ensembl"/>
</dbReference>
<dbReference type="GO" id="GO:0030547">
    <property type="term" value="F:signaling receptor inhibitor activity"/>
    <property type="evidence" value="ECO:0007669"/>
    <property type="project" value="Ensembl"/>
</dbReference>
<keyword evidence="14" id="KW-1185">Reference proteome</keyword>
<dbReference type="GO" id="GO:0045786">
    <property type="term" value="P:negative regulation of cell cycle"/>
    <property type="evidence" value="ECO:0007669"/>
    <property type="project" value="Ensembl"/>
</dbReference>
<dbReference type="GO" id="GO:0051879">
    <property type="term" value="F:Hsp90 protein binding"/>
    <property type="evidence" value="ECO:0007669"/>
    <property type="project" value="Ensembl"/>
</dbReference>
<dbReference type="GO" id="GO:0008045">
    <property type="term" value="P:motor neuron axon guidance"/>
    <property type="evidence" value="ECO:0007669"/>
    <property type="project" value="Ensembl"/>
</dbReference>
<dbReference type="GO" id="GO:0048489">
    <property type="term" value="P:synaptic vesicle transport"/>
    <property type="evidence" value="ECO:0007669"/>
    <property type="project" value="TreeGrafter"/>
</dbReference>
<dbReference type="GO" id="GO:0007160">
    <property type="term" value="P:cell-matrix adhesion"/>
    <property type="evidence" value="ECO:0007669"/>
    <property type="project" value="Ensembl"/>
</dbReference>
<gene>
    <name evidence="13" type="primary">CDK5</name>
</gene>
<feature type="domain" description="Protein kinase" evidence="12">
    <location>
        <begin position="4"/>
        <end position="341"/>
    </location>
</feature>
<keyword evidence="5 10" id="KW-0547">Nucleotide-binding</keyword>
<dbReference type="InterPro" id="IPR050108">
    <property type="entry name" value="CDK"/>
</dbReference>
<dbReference type="GO" id="GO:0006886">
    <property type="term" value="P:intracellular protein transport"/>
    <property type="evidence" value="ECO:0007669"/>
    <property type="project" value="Ensembl"/>
</dbReference>
<dbReference type="Gene3D" id="1.10.510.10">
    <property type="entry name" value="Transferase(Phosphotransferase) domain 1"/>
    <property type="match status" value="1"/>
</dbReference>
<dbReference type="GO" id="GO:0098794">
    <property type="term" value="C:postsynapse"/>
    <property type="evidence" value="ECO:0007669"/>
    <property type="project" value="GOC"/>
</dbReference>
<keyword evidence="2 11" id="KW-0723">Serine/threonine-protein kinase</keyword>
<keyword evidence="4" id="KW-0808">Transferase</keyword>
<dbReference type="GO" id="GO:0043113">
    <property type="term" value="P:receptor clustering"/>
    <property type="evidence" value="ECO:0007669"/>
    <property type="project" value="Ensembl"/>
</dbReference>
<dbReference type="GO" id="GO:0001963">
    <property type="term" value="P:synaptic transmission, dopaminergic"/>
    <property type="evidence" value="ECO:0007669"/>
    <property type="project" value="Ensembl"/>
</dbReference>
<dbReference type="GO" id="GO:0046826">
    <property type="term" value="P:negative regulation of protein export from nucleus"/>
    <property type="evidence" value="ECO:0007669"/>
    <property type="project" value="Ensembl"/>
</dbReference>
<dbReference type="GO" id="GO:0030334">
    <property type="term" value="P:regulation of cell migration"/>
    <property type="evidence" value="ECO:0007669"/>
    <property type="project" value="Ensembl"/>
</dbReference>
<dbReference type="GO" id="GO:0000307">
    <property type="term" value="C:cyclin-dependent protein kinase holoenzyme complex"/>
    <property type="evidence" value="ECO:0007669"/>
    <property type="project" value="Ensembl"/>
</dbReference>
<dbReference type="GO" id="GO:0045861">
    <property type="term" value="P:negative regulation of proteolysis"/>
    <property type="evidence" value="ECO:0007669"/>
    <property type="project" value="Ensembl"/>
</dbReference>
<dbReference type="GO" id="GO:0019233">
    <property type="term" value="P:sensory perception of pain"/>
    <property type="evidence" value="ECO:0007669"/>
    <property type="project" value="Ensembl"/>
</dbReference>
<dbReference type="PROSITE" id="PS00108">
    <property type="entry name" value="PROTEIN_KINASE_ST"/>
    <property type="match status" value="1"/>
</dbReference>
<reference evidence="13" key="2">
    <citation type="submission" date="2025-09" db="UniProtKB">
        <authorList>
            <consortium name="Ensembl"/>
        </authorList>
    </citation>
    <scope>IDENTIFICATION</scope>
</reference>
<dbReference type="GO" id="GO:0030027">
    <property type="term" value="C:lamellipodium"/>
    <property type="evidence" value="ECO:0007669"/>
    <property type="project" value="Ensembl"/>
</dbReference>
<dbReference type="GO" id="GO:0008542">
    <property type="term" value="P:visual learning"/>
    <property type="evidence" value="ECO:0007669"/>
    <property type="project" value="Ensembl"/>
</dbReference>
<evidence type="ECO:0000256" key="8">
    <source>
        <dbReference type="ARBA" id="ARBA00023306"/>
    </source>
</evidence>